<evidence type="ECO:0000256" key="11">
    <source>
        <dbReference type="ARBA" id="ARBA00047820"/>
    </source>
</evidence>
<dbReference type="PANTHER" id="PTHR19288">
    <property type="entry name" value="4-NITROPHENYLPHOSPHATASE-RELATED"/>
    <property type="match status" value="1"/>
</dbReference>
<evidence type="ECO:0000256" key="4">
    <source>
        <dbReference type="ARBA" id="ARBA00012146"/>
    </source>
</evidence>
<comment type="cofactor">
    <cofactor evidence="1">
        <name>Mg(2+)</name>
        <dbReference type="ChEBI" id="CHEBI:18420"/>
    </cofactor>
</comment>
<dbReference type="RefSeq" id="WP_190291597.1">
    <property type="nucleotide sequence ID" value="NZ_JABFCZ010000011.1"/>
</dbReference>
<keyword evidence="5" id="KW-0963">Cytoplasm</keyword>
<evidence type="ECO:0000256" key="5">
    <source>
        <dbReference type="ARBA" id="ARBA00022490"/>
    </source>
</evidence>
<evidence type="ECO:0000256" key="9">
    <source>
        <dbReference type="ARBA" id="ARBA00037258"/>
    </source>
</evidence>
<proteinExistence type="inferred from homology"/>
<dbReference type="GO" id="GO:0016791">
    <property type="term" value="F:phosphatase activity"/>
    <property type="evidence" value="ECO:0007669"/>
    <property type="project" value="InterPro"/>
</dbReference>
<feature type="domain" description="STAS" evidence="12">
    <location>
        <begin position="1"/>
        <end position="78"/>
    </location>
</feature>
<evidence type="ECO:0000256" key="10">
    <source>
        <dbReference type="ARBA" id="ARBA00039357"/>
    </source>
</evidence>
<keyword evidence="7 13" id="KW-0378">Hydrolase</keyword>
<dbReference type="EMBL" id="JABFCZ010000011">
    <property type="protein sequence ID" value="MBD1546841.1"/>
    <property type="molecule type" value="Genomic_DNA"/>
</dbReference>
<reference evidence="13" key="1">
    <citation type="submission" date="2020-05" db="EMBL/GenBank/DDBJ databases">
        <title>Identification of trans-AT polyketide cluster in two marine bacteria, producers of a novel glutaramide-containing polyketide sesbanimide D and analogs.</title>
        <authorList>
            <person name="Kacar D."/>
            <person name="Rodriguez P."/>
            <person name="Canedo L."/>
            <person name="Gonzalez E."/>
            <person name="Galan B."/>
            <person name="De La Calle F."/>
            <person name="Garcia J.L."/>
        </authorList>
    </citation>
    <scope>NUCLEOTIDE SEQUENCE</scope>
    <source>
        <strain evidence="13">PHM038</strain>
    </source>
</reference>
<name>A0A926NYW3_9HYPH</name>
<dbReference type="AlphaFoldDB" id="A0A926NYW3"/>
<keyword evidence="8" id="KW-0460">Magnesium</keyword>
<keyword evidence="6" id="KW-0479">Metal-binding</keyword>
<evidence type="ECO:0000256" key="8">
    <source>
        <dbReference type="ARBA" id="ARBA00022842"/>
    </source>
</evidence>
<evidence type="ECO:0000259" key="12">
    <source>
        <dbReference type="PROSITE" id="PS50801"/>
    </source>
</evidence>
<comment type="catalytic activity">
    <reaction evidence="11">
        <text>diphosphate + H2O = 2 phosphate + H(+)</text>
        <dbReference type="Rhea" id="RHEA:24576"/>
        <dbReference type="ChEBI" id="CHEBI:15377"/>
        <dbReference type="ChEBI" id="CHEBI:15378"/>
        <dbReference type="ChEBI" id="CHEBI:33019"/>
        <dbReference type="ChEBI" id="CHEBI:43474"/>
        <dbReference type="EC" id="3.6.1.1"/>
    </reaction>
</comment>
<protein>
    <recommendedName>
        <fullName evidence="10">Phospholysine phosphohistidine inorganic pyrophosphate phosphatase</fullName>
        <ecNumber evidence="4">3.6.1.1</ecNumber>
    </recommendedName>
</protein>
<comment type="caution">
    <text evidence="13">The sequence shown here is derived from an EMBL/GenBank/DDBJ whole genome shotgun (WGS) entry which is preliminary data.</text>
</comment>
<dbReference type="GO" id="GO:0046872">
    <property type="term" value="F:metal ion binding"/>
    <property type="evidence" value="ECO:0007669"/>
    <property type="project" value="UniProtKB-KW"/>
</dbReference>
<dbReference type="Proteomes" id="UP000598467">
    <property type="component" value="Unassembled WGS sequence"/>
</dbReference>
<evidence type="ECO:0000256" key="2">
    <source>
        <dbReference type="ARBA" id="ARBA00004496"/>
    </source>
</evidence>
<evidence type="ECO:0000313" key="14">
    <source>
        <dbReference type="Proteomes" id="UP000598467"/>
    </source>
</evidence>
<dbReference type="GO" id="GO:0004427">
    <property type="term" value="F:inorganic diphosphate phosphatase activity"/>
    <property type="evidence" value="ECO:0007669"/>
    <property type="project" value="UniProtKB-EC"/>
</dbReference>
<dbReference type="GO" id="GO:0005829">
    <property type="term" value="C:cytosol"/>
    <property type="evidence" value="ECO:0007669"/>
    <property type="project" value="TreeGrafter"/>
</dbReference>
<dbReference type="InterPro" id="IPR006355">
    <property type="entry name" value="LHPP/HDHD2"/>
</dbReference>
<evidence type="ECO:0000256" key="6">
    <source>
        <dbReference type="ARBA" id="ARBA00022723"/>
    </source>
</evidence>
<comment type="subcellular location">
    <subcellularLocation>
        <location evidence="2">Cytoplasm</location>
    </subcellularLocation>
</comment>
<evidence type="ECO:0000313" key="13">
    <source>
        <dbReference type="EMBL" id="MBD1546841.1"/>
    </source>
</evidence>
<dbReference type="InterPro" id="IPR023214">
    <property type="entry name" value="HAD_sf"/>
</dbReference>
<evidence type="ECO:0000256" key="7">
    <source>
        <dbReference type="ARBA" id="ARBA00022801"/>
    </source>
</evidence>
<dbReference type="EC" id="3.6.1.1" evidence="4"/>
<dbReference type="InterPro" id="IPR006357">
    <property type="entry name" value="HAD-SF_hydro_IIA"/>
</dbReference>
<evidence type="ECO:0000256" key="3">
    <source>
        <dbReference type="ARBA" id="ARBA00007958"/>
    </source>
</evidence>
<dbReference type="Pfam" id="PF13242">
    <property type="entry name" value="Hydrolase_like"/>
    <property type="match status" value="1"/>
</dbReference>
<organism evidence="13 14">
    <name type="scientific">Roseibium aggregatum</name>
    <dbReference type="NCBI Taxonomy" id="187304"/>
    <lineage>
        <taxon>Bacteria</taxon>
        <taxon>Pseudomonadati</taxon>
        <taxon>Pseudomonadota</taxon>
        <taxon>Alphaproteobacteria</taxon>
        <taxon>Hyphomicrobiales</taxon>
        <taxon>Stappiaceae</taxon>
        <taxon>Roseibium</taxon>
    </lineage>
</organism>
<dbReference type="SUPFAM" id="SSF56784">
    <property type="entry name" value="HAD-like"/>
    <property type="match status" value="1"/>
</dbReference>
<dbReference type="PANTHER" id="PTHR19288:SF44">
    <property type="entry name" value="PHOSPHOLYSINE PHOSPHOHISTIDINE INORGANIC PYROPHOSPHATE PHOSPHATASE"/>
    <property type="match status" value="1"/>
</dbReference>
<sequence>MIRGILIDLSGVVYIGDEPVAGALEALSRIRRSGLPVRFLTNTTRTPKRGLLRRLSKMGFEIAAEELFTPAQAARELLIERGLTPHLLIHPALEEDFRGLPPLIGGERAVIVGDAADGFTYQALNAAFRELANGAVFLALAKNRTFLDADGSLSLDTGAFVAALEYASGRTATVLGKPSKDFFAEAAREMGVDLNDLAMIGDDVESDVSGALAAGVGHALLVRTGKYAPGAEAAAEPEPTAVVDDIGAAADWILARI</sequence>
<evidence type="ECO:0000256" key="1">
    <source>
        <dbReference type="ARBA" id="ARBA00001946"/>
    </source>
</evidence>
<accession>A0A926NYW3</accession>
<dbReference type="Gene3D" id="3.40.50.1000">
    <property type="entry name" value="HAD superfamily/HAD-like"/>
    <property type="match status" value="2"/>
</dbReference>
<dbReference type="InterPro" id="IPR002645">
    <property type="entry name" value="STAS_dom"/>
</dbReference>
<dbReference type="PROSITE" id="PS50801">
    <property type="entry name" value="STAS"/>
    <property type="match status" value="1"/>
</dbReference>
<dbReference type="InterPro" id="IPR036412">
    <property type="entry name" value="HAD-like_sf"/>
</dbReference>
<comment type="similarity">
    <text evidence="3">Belongs to the HAD-like hydrolase superfamily.</text>
</comment>
<dbReference type="Pfam" id="PF13344">
    <property type="entry name" value="Hydrolase_6"/>
    <property type="match status" value="1"/>
</dbReference>
<dbReference type="NCBIfam" id="TIGR01458">
    <property type="entry name" value="HAD-SF-IIA-hyp3"/>
    <property type="match status" value="1"/>
</dbReference>
<gene>
    <name evidence="13" type="ORF">HK439_11250</name>
</gene>
<comment type="function">
    <text evidence="9">Phosphatase that hydrolyzes imidodiphosphate, 3-phosphohistidine and 6-phospholysine. Has broad substrate specificity and can also hydrolyze inorganic diphosphate, but with lower efficiency.</text>
</comment>